<evidence type="ECO:0000313" key="1">
    <source>
        <dbReference type="EMBL" id="SNR39778.1"/>
    </source>
</evidence>
<dbReference type="EMBL" id="FZNP01000002">
    <property type="protein sequence ID" value="SNR39778.1"/>
    <property type="molecule type" value="Genomic_DNA"/>
</dbReference>
<sequence length="65" mass="7242">MTRDRSIGDGRAIRVTGEVRHGEVRVHRGGVATLSAMFSREFVQDVRRARREGTTPSVADPAYED</sequence>
<organism evidence="1 2">
    <name type="scientific">Actinomadura mexicana</name>
    <dbReference type="NCBI Taxonomy" id="134959"/>
    <lineage>
        <taxon>Bacteria</taxon>
        <taxon>Bacillati</taxon>
        <taxon>Actinomycetota</taxon>
        <taxon>Actinomycetes</taxon>
        <taxon>Streptosporangiales</taxon>
        <taxon>Thermomonosporaceae</taxon>
        <taxon>Actinomadura</taxon>
    </lineage>
</organism>
<dbReference type="RefSeq" id="WP_089310781.1">
    <property type="nucleotide sequence ID" value="NZ_FZNP01000002.1"/>
</dbReference>
<dbReference type="OrthoDB" id="4542805at2"/>
<dbReference type="AlphaFoldDB" id="A0A238VZX1"/>
<name>A0A238VZX1_9ACTN</name>
<protein>
    <submittedName>
        <fullName evidence="1">Uncharacterized protein</fullName>
    </submittedName>
</protein>
<keyword evidence="2" id="KW-1185">Reference proteome</keyword>
<proteinExistence type="predicted"/>
<gene>
    <name evidence="1" type="ORF">SAMN06265355_102570</name>
</gene>
<dbReference type="Proteomes" id="UP000198420">
    <property type="component" value="Unassembled WGS sequence"/>
</dbReference>
<accession>A0A238VZX1</accession>
<evidence type="ECO:0000313" key="2">
    <source>
        <dbReference type="Proteomes" id="UP000198420"/>
    </source>
</evidence>
<reference evidence="2" key="1">
    <citation type="submission" date="2017-06" db="EMBL/GenBank/DDBJ databases">
        <authorList>
            <person name="Varghese N."/>
            <person name="Submissions S."/>
        </authorList>
    </citation>
    <scope>NUCLEOTIDE SEQUENCE [LARGE SCALE GENOMIC DNA]</scope>
    <source>
        <strain evidence="2">DSM 44485</strain>
    </source>
</reference>